<keyword evidence="3" id="KW-0611">Plant defense</keyword>
<dbReference type="SUPFAM" id="SSF52540">
    <property type="entry name" value="P-loop containing nucleoside triphosphate hydrolases"/>
    <property type="match status" value="1"/>
</dbReference>
<evidence type="ECO:0000313" key="7">
    <source>
        <dbReference type="Proteomes" id="UP000585474"/>
    </source>
</evidence>
<dbReference type="EMBL" id="BJWL01000008">
    <property type="protein sequence ID" value="GFY92825.1"/>
    <property type="molecule type" value="Genomic_DNA"/>
</dbReference>
<dbReference type="InterPro" id="IPR027417">
    <property type="entry name" value="P-loop_NTPase"/>
</dbReference>
<evidence type="ECO:0000313" key="6">
    <source>
        <dbReference type="EMBL" id="GFY92825.1"/>
    </source>
</evidence>
<dbReference type="SUPFAM" id="SSF52058">
    <property type="entry name" value="L domain-like"/>
    <property type="match status" value="1"/>
</dbReference>
<evidence type="ECO:0000256" key="2">
    <source>
        <dbReference type="ARBA" id="ARBA00022741"/>
    </source>
</evidence>
<proteinExistence type="predicted"/>
<dbReference type="Pfam" id="PF23559">
    <property type="entry name" value="WHD_DRP"/>
    <property type="match status" value="1"/>
</dbReference>
<dbReference type="InterPro" id="IPR056789">
    <property type="entry name" value="LRR_R13L1-DRL21"/>
</dbReference>
<keyword evidence="1" id="KW-0433">Leucine-rich repeat</keyword>
<gene>
    <name evidence="6" type="ORF">Acr_08g0012210</name>
</gene>
<dbReference type="GO" id="GO:0006952">
    <property type="term" value="P:defense response"/>
    <property type="evidence" value="ECO:0007669"/>
    <property type="project" value="UniProtKB-KW"/>
</dbReference>
<reference evidence="6 7" key="1">
    <citation type="submission" date="2019-07" db="EMBL/GenBank/DDBJ databases">
        <title>De Novo Assembly of kiwifruit Actinidia rufa.</title>
        <authorList>
            <person name="Sugita-Konishi S."/>
            <person name="Sato K."/>
            <person name="Mori E."/>
            <person name="Abe Y."/>
            <person name="Kisaki G."/>
            <person name="Hamano K."/>
            <person name="Suezawa K."/>
            <person name="Otani M."/>
            <person name="Fukuda T."/>
            <person name="Manabe T."/>
            <person name="Gomi K."/>
            <person name="Tabuchi M."/>
            <person name="Akimitsu K."/>
            <person name="Kataoka I."/>
        </authorList>
    </citation>
    <scope>NUCLEOTIDE SEQUENCE [LARGE SCALE GENOMIC DNA]</scope>
    <source>
        <strain evidence="7">cv. Fuchu</strain>
    </source>
</reference>
<dbReference type="Pfam" id="PF25019">
    <property type="entry name" value="LRR_R13L1-DRL21"/>
    <property type="match status" value="2"/>
</dbReference>
<feature type="domain" description="R13L1/DRL21-like LRR repeat region" evidence="5">
    <location>
        <begin position="140"/>
        <end position="263"/>
    </location>
</feature>
<dbReference type="PANTHER" id="PTHR36766">
    <property type="entry name" value="PLANT BROAD-SPECTRUM MILDEW RESISTANCE PROTEIN RPW8"/>
    <property type="match status" value="1"/>
</dbReference>
<evidence type="ECO:0000259" key="5">
    <source>
        <dbReference type="Pfam" id="PF25019"/>
    </source>
</evidence>
<dbReference type="PANTHER" id="PTHR36766:SF70">
    <property type="entry name" value="DISEASE RESISTANCE PROTEIN RGA4"/>
    <property type="match status" value="1"/>
</dbReference>
<dbReference type="OrthoDB" id="1749024at2759"/>
<accession>A0A7J0F298</accession>
<dbReference type="Gene3D" id="3.80.10.10">
    <property type="entry name" value="Ribonuclease Inhibitor"/>
    <property type="match status" value="2"/>
</dbReference>
<organism evidence="6 7">
    <name type="scientific">Actinidia rufa</name>
    <dbReference type="NCBI Taxonomy" id="165716"/>
    <lineage>
        <taxon>Eukaryota</taxon>
        <taxon>Viridiplantae</taxon>
        <taxon>Streptophyta</taxon>
        <taxon>Embryophyta</taxon>
        <taxon>Tracheophyta</taxon>
        <taxon>Spermatophyta</taxon>
        <taxon>Magnoliopsida</taxon>
        <taxon>eudicotyledons</taxon>
        <taxon>Gunneridae</taxon>
        <taxon>Pentapetalae</taxon>
        <taxon>asterids</taxon>
        <taxon>Ericales</taxon>
        <taxon>Actinidiaceae</taxon>
        <taxon>Actinidia</taxon>
    </lineage>
</organism>
<feature type="domain" description="Disease resistance protein winged helix" evidence="4">
    <location>
        <begin position="71"/>
        <end position="108"/>
    </location>
</feature>
<evidence type="ECO:0000256" key="3">
    <source>
        <dbReference type="ARBA" id="ARBA00022821"/>
    </source>
</evidence>
<dbReference type="AlphaFoldDB" id="A0A7J0F298"/>
<dbReference type="Proteomes" id="UP000585474">
    <property type="component" value="Unassembled WGS sequence"/>
</dbReference>
<feature type="domain" description="R13L1/DRL21-like LRR repeat region" evidence="5">
    <location>
        <begin position="457"/>
        <end position="518"/>
    </location>
</feature>
<evidence type="ECO:0000256" key="1">
    <source>
        <dbReference type="ARBA" id="ARBA00022614"/>
    </source>
</evidence>
<name>A0A7J0F298_9ERIC</name>
<dbReference type="InterPro" id="IPR058922">
    <property type="entry name" value="WHD_DRP"/>
</dbReference>
<evidence type="ECO:0000259" key="4">
    <source>
        <dbReference type="Pfam" id="PF23559"/>
    </source>
</evidence>
<keyword evidence="2" id="KW-0547">Nucleotide-binding</keyword>
<dbReference type="InterPro" id="IPR032675">
    <property type="entry name" value="LRR_dom_sf"/>
</dbReference>
<sequence>MVENCKGVPLAISSLGGLLYSKKDEREWMLIENSEVWRSPGNKNGILPALMLSFDHLPSPSLKQCFAYCSVFPKDFDIKKDESIQLWMSLGYLQPPSGRNMEMEDVGNCLSLEAYKVKDHPEVQHLSLDFGEETRGYKVEELGCLRNLRGRLKIYNLQHVQDREEAERAKMLHKLYIQELHFHWKQNLEDSEVNHENVLEGLEPPCYLRCLIIENYGGRSFVSWMWNRDALENLMRIELKYCILCEEIPPLGHLPHLEVIEMVGLDNLKRIGPEFYGHHVFNNEGIVVRGSLAAELKIRGRWSPFSPEFVEKKYSPCLNIEMSCTALHLFKRFGFQVVQFTCLPKALLVQTLVSLEIDSCNNLMIADPDEELHSLTGLKIVNCPRLASRWGWVGRLLRPTSLRVLETDAFSEELESFLWPSEIAAAFSKDIQHDSGQYPLISLESLTINGSVHDYLPDKLHHLTAFRHLGIEGFDGLKTLPEWLGYFSSLQSLQLRWCDNLASLPSLEAMQRLTNLQFLTIDCCHRMEEKCKRGSGQEWHKISHIPFKNFYFRNRFVKHCNCQQLIAISIFHAMDVVEAPPTYFRTNWFTNAFWEIVETYGYINICFYVVMFEHRIYTYSDTMLEKIDGSNRKTN</sequence>
<protein>
    <submittedName>
        <fullName evidence="6">Uncharacterized protein</fullName>
    </submittedName>
</protein>
<comment type="caution">
    <text evidence="6">The sequence shown here is derived from an EMBL/GenBank/DDBJ whole genome shotgun (WGS) entry which is preliminary data.</text>
</comment>
<keyword evidence="7" id="KW-1185">Reference proteome</keyword>